<name>A0A4Y8AV66_9FLAO</name>
<keyword evidence="2" id="KW-1185">Reference proteome</keyword>
<evidence type="ECO:0000313" key="1">
    <source>
        <dbReference type="EMBL" id="TEW76443.1"/>
    </source>
</evidence>
<evidence type="ECO:0008006" key="3">
    <source>
        <dbReference type="Google" id="ProtNLM"/>
    </source>
</evidence>
<dbReference type="AlphaFoldDB" id="A0A4Y8AV66"/>
<comment type="caution">
    <text evidence="1">The sequence shown here is derived from an EMBL/GenBank/DDBJ whole genome shotgun (WGS) entry which is preliminary data.</text>
</comment>
<gene>
    <name evidence="1" type="ORF">E2488_00920</name>
</gene>
<reference evidence="1 2" key="1">
    <citation type="journal article" date="2011" name="J. Microbiol.">
        <title>Gramella jeungdoensis sp. nov., isolated from a solar saltern in Korea.</title>
        <authorList>
            <person name="Joung Y."/>
            <person name="Kim H."/>
            <person name="Jang T."/>
            <person name="Ahn T.S."/>
            <person name="Joh K."/>
        </authorList>
    </citation>
    <scope>NUCLEOTIDE SEQUENCE [LARGE SCALE GENOMIC DNA]</scope>
    <source>
        <strain evidence="1 2">KCTC 23123</strain>
    </source>
</reference>
<dbReference type="RefSeq" id="WP_188704043.1">
    <property type="nucleotide sequence ID" value="NZ_SNQI01000001.1"/>
</dbReference>
<sequence>MVKEDGSFHPTSQNFTGHNGFNKIELTKILKNNGFKTIHYTICYEIEKNDKKYPLFLLIAKKV</sequence>
<accession>A0A4Y8AV66</accession>
<dbReference type="EMBL" id="SNQI01000001">
    <property type="protein sequence ID" value="TEW76443.1"/>
    <property type="molecule type" value="Genomic_DNA"/>
</dbReference>
<dbReference type="Proteomes" id="UP000298517">
    <property type="component" value="Unassembled WGS sequence"/>
</dbReference>
<organism evidence="1 2">
    <name type="scientific">Gramella jeungdoensis</name>
    <dbReference type="NCBI Taxonomy" id="708091"/>
    <lineage>
        <taxon>Bacteria</taxon>
        <taxon>Pseudomonadati</taxon>
        <taxon>Bacteroidota</taxon>
        <taxon>Flavobacteriia</taxon>
        <taxon>Flavobacteriales</taxon>
        <taxon>Flavobacteriaceae</taxon>
        <taxon>Christiangramia</taxon>
    </lineage>
</organism>
<evidence type="ECO:0000313" key="2">
    <source>
        <dbReference type="Proteomes" id="UP000298517"/>
    </source>
</evidence>
<proteinExistence type="predicted"/>
<protein>
    <recommendedName>
        <fullName evidence="3">Class I SAM-dependent methyltransferase</fullName>
    </recommendedName>
</protein>